<dbReference type="GO" id="GO:0016747">
    <property type="term" value="F:acyltransferase activity, transferring groups other than amino-acyl groups"/>
    <property type="evidence" value="ECO:0000318"/>
    <property type="project" value="GO_Central"/>
</dbReference>
<sequence length="453" mass="50191">MATIKLISESFVKPKYEIEAAKQPYYLGPVDLVFLSIDPIQKGLLFSLSSSQTSLANLLEKLKHSLSIALLHFYPLAGRFTTKKQPEQNTSFVFVDCNKGPGARFIHATALDLTVYDVLSPVDVSVAHSFFDLGEKYVNYDGHIKALLSIQLTELFDGVFIGFSMSHSVVDGTSFIHFVNMLSEIFRSNDYASEITKISRVPIFNYRPWDLQVIKFPFLDPEEFLSRGYDPGPLRERMFEFSPTSMARLKSKANQECGTNNVVISCFQALIALVWKSITRARDLPLDQKTTCFLAIGARGRLDPPVSDDYFDNILSYDQWSCKVGELFGNGLGWAAMKVRELIVAHTGKGILDGYKMFVNTPMVIPRGSDPDPVGAHGVIIGGSARFDMYGAEFGLGRALAARMGYGNKEDGKITANQGCEGGGSVELEICLRPHIMDALESDEEFISFVSLS</sequence>
<proteinExistence type="predicted"/>
<name>A0A9R0IDP4_SPIOL</name>
<dbReference type="KEGG" id="soe:110787153"/>
<dbReference type="PANTHER" id="PTHR31896">
    <property type="entry name" value="FAMILY REGULATORY PROTEIN, PUTATIVE (AFU_ORTHOLOGUE AFUA_3G14730)-RELATED"/>
    <property type="match status" value="1"/>
</dbReference>
<keyword evidence="2" id="KW-1185">Reference proteome</keyword>
<reference evidence="2" key="1">
    <citation type="journal article" date="2021" name="Nat. Commun.">
        <title>Genomic analyses provide insights into spinach domestication and the genetic basis of agronomic traits.</title>
        <authorList>
            <person name="Cai X."/>
            <person name="Sun X."/>
            <person name="Xu C."/>
            <person name="Sun H."/>
            <person name="Wang X."/>
            <person name="Ge C."/>
            <person name="Zhang Z."/>
            <person name="Wang Q."/>
            <person name="Fei Z."/>
            <person name="Jiao C."/>
            <person name="Wang Q."/>
        </authorList>
    </citation>
    <scope>NUCLEOTIDE SEQUENCE [LARGE SCALE GENOMIC DNA]</scope>
    <source>
        <strain evidence="2">cv. Varoflay</strain>
    </source>
</reference>
<dbReference type="GeneID" id="110787153"/>
<organism evidence="2 3">
    <name type="scientific">Spinacia oleracea</name>
    <name type="common">Spinach</name>
    <dbReference type="NCBI Taxonomy" id="3562"/>
    <lineage>
        <taxon>Eukaryota</taxon>
        <taxon>Viridiplantae</taxon>
        <taxon>Streptophyta</taxon>
        <taxon>Embryophyta</taxon>
        <taxon>Tracheophyta</taxon>
        <taxon>Spermatophyta</taxon>
        <taxon>Magnoliopsida</taxon>
        <taxon>eudicotyledons</taxon>
        <taxon>Gunneridae</taxon>
        <taxon>Pentapetalae</taxon>
        <taxon>Caryophyllales</taxon>
        <taxon>Chenopodiaceae</taxon>
        <taxon>Chenopodioideae</taxon>
        <taxon>Anserineae</taxon>
        <taxon>Spinacia</taxon>
    </lineage>
</organism>
<dbReference type="Gene3D" id="3.30.559.10">
    <property type="entry name" value="Chloramphenicol acetyltransferase-like domain"/>
    <property type="match status" value="2"/>
</dbReference>
<dbReference type="InterPro" id="IPR051283">
    <property type="entry name" value="Sec_Metabolite_Acyltrans"/>
</dbReference>
<dbReference type="RefSeq" id="XP_021847416.2">
    <property type="nucleotide sequence ID" value="XM_021991724.2"/>
</dbReference>
<reference evidence="3" key="2">
    <citation type="submission" date="2025-08" db="UniProtKB">
        <authorList>
            <consortium name="RefSeq"/>
        </authorList>
    </citation>
    <scope>IDENTIFICATION</scope>
    <source>
        <tissue evidence="3">Leaf</tissue>
    </source>
</reference>
<keyword evidence="1" id="KW-0808">Transferase</keyword>
<evidence type="ECO:0000256" key="1">
    <source>
        <dbReference type="ARBA" id="ARBA00022679"/>
    </source>
</evidence>
<dbReference type="GO" id="GO:0005737">
    <property type="term" value="C:cytoplasm"/>
    <property type="evidence" value="ECO:0000318"/>
    <property type="project" value="GO_Central"/>
</dbReference>
<gene>
    <name evidence="3" type="primary">LOC110787153</name>
</gene>
<evidence type="ECO:0000313" key="2">
    <source>
        <dbReference type="Proteomes" id="UP000813463"/>
    </source>
</evidence>
<dbReference type="PANTHER" id="PTHR31896:SF12">
    <property type="entry name" value="HXXXD-TYPE ACYL-TRANSFERASE FAMILY PROTEIN"/>
    <property type="match status" value="1"/>
</dbReference>
<dbReference type="Pfam" id="PF02458">
    <property type="entry name" value="Transferase"/>
    <property type="match status" value="1"/>
</dbReference>
<dbReference type="InterPro" id="IPR023213">
    <property type="entry name" value="CAT-like_dom_sf"/>
</dbReference>
<dbReference type="Proteomes" id="UP000813463">
    <property type="component" value="Chromosome 1"/>
</dbReference>
<accession>A0A9R0IDP4</accession>
<protein>
    <submittedName>
        <fullName evidence="3">Uncharacterized acetyltransferase At3g50280-like</fullName>
    </submittedName>
</protein>
<dbReference type="AlphaFoldDB" id="A0A9R0IDP4"/>
<evidence type="ECO:0000313" key="3">
    <source>
        <dbReference type="RefSeq" id="XP_021847416.2"/>
    </source>
</evidence>